<reference evidence="2" key="1">
    <citation type="submission" date="2022-11" db="UniProtKB">
        <authorList>
            <consortium name="WormBaseParasite"/>
        </authorList>
    </citation>
    <scope>IDENTIFICATION</scope>
</reference>
<evidence type="ECO:0000313" key="1">
    <source>
        <dbReference type="Proteomes" id="UP000887579"/>
    </source>
</evidence>
<sequence>MNPKWDFRLEKEEDESVMVTVEIIEGERRSGVEFLLALILKHGLQIIKNGTGKRIDKIEISFDGFTPSKILKK</sequence>
<evidence type="ECO:0000313" key="2">
    <source>
        <dbReference type="WBParaSite" id="ES5_v2.g6447.t1"/>
    </source>
</evidence>
<accession>A0AC34GPK4</accession>
<dbReference type="WBParaSite" id="ES5_v2.g6447.t1">
    <property type="protein sequence ID" value="ES5_v2.g6447.t1"/>
    <property type="gene ID" value="ES5_v2.g6447"/>
</dbReference>
<dbReference type="Proteomes" id="UP000887579">
    <property type="component" value="Unplaced"/>
</dbReference>
<name>A0AC34GPK4_9BILA</name>
<protein>
    <submittedName>
        <fullName evidence="2">Uncharacterized protein</fullName>
    </submittedName>
</protein>
<organism evidence="1 2">
    <name type="scientific">Panagrolaimus sp. ES5</name>
    <dbReference type="NCBI Taxonomy" id="591445"/>
    <lineage>
        <taxon>Eukaryota</taxon>
        <taxon>Metazoa</taxon>
        <taxon>Ecdysozoa</taxon>
        <taxon>Nematoda</taxon>
        <taxon>Chromadorea</taxon>
        <taxon>Rhabditida</taxon>
        <taxon>Tylenchina</taxon>
        <taxon>Panagrolaimomorpha</taxon>
        <taxon>Panagrolaimoidea</taxon>
        <taxon>Panagrolaimidae</taxon>
        <taxon>Panagrolaimus</taxon>
    </lineage>
</organism>
<proteinExistence type="predicted"/>